<dbReference type="AlphaFoldDB" id="Q1IU79"/>
<accession>Q1IU79</accession>
<dbReference type="KEGG" id="aba:Acid345_0566"/>
<gene>
    <name evidence="9" type="ordered locus">Acid345_0566</name>
</gene>
<comment type="similarity">
    <text evidence="2">Belongs to the autoinducer-2 exporter (AI-2E) (TC 2.A.86) family.</text>
</comment>
<organism evidence="9 10">
    <name type="scientific">Koribacter versatilis (strain Ellin345)</name>
    <dbReference type="NCBI Taxonomy" id="204669"/>
    <lineage>
        <taxon>Bacteria</taxon>
        <taxon>Pseudomonadati</taxon>
        <taxon>Acidobacteriota</taxon>
        <taxon>Terriglobia</taxon>
        <taxon>Terriglobales</taxon>
        <taxon>Candidatus Korobacteraceae</taxon>
        <taxon>Candidatus Korobacter</taxon>
    </lineage>
</organism>
<dbReference type="EMBL" id="CP000360">
    <property type="protein sequence ID" value="ABF39571.1"/>
    <property type="molecule type" value="Genomic_DNA"/>
</dbReference>
<feature type="transmembrane region" description="Helical" evidence="8">
    <location>
        <begin position="270"/>
        <end position="297"/>
    </location>
</feature>
<reference evidence="9 10" key="1">
    <citation type="journal article" date="2009" name="Appl. Environ. Microbiol.">
        <title>Three genomes from the phylum Acidobacteria provide insight into the lifestyles of these microorganisms in soils.</title>
        <authorList>
            <person name="Ward N.L."/>
            <person name="Challacombe J.F."/>
            <person name="Janssen P.H."/>
            <person name="Henrissat B."/>
            <person name="Coutinho P.M."/>
            <person name="Wu M."/>
            <person name="Xie G."/>
            <person name="Haft D.H."/>
            <person name="Sait M."/>
            <person name="Badger J."/>
            <person name="Barabote R.D."/>
            <person name="Bradley B."/>
            <person name="Brettin T.S."/>
            <person name="Brinkac L.M."/>
            <person name="Bruce D."/>
            <person name="Creasy T."/>
            <person name="Daugherty S.C."/>
            <person name="Davidsen T.M."/>
            <person name="DeBoy R.T."/>
            <person name="Detter J.C."/>
            <person name="Dodson R.J."/>
            <person name="Durkin A.S."/>
            <person name="Ganapathy A."/>
            <person name="Gwinn-Giglio M."/>
            <person name="Han C.S."/>
            <person name="Khouri H."/>
            <person name="Kiss H."/>
            <person name="Kothari S.P."/>
            <person name="Madupu R."/>
            <person name="Nelson K.E."/>
            <person name="Nelson W.C."/>
            <person name="Paulsen I."/>
            <person name="Penn K."/>
            <person name="Ren Q."/>
            <person name="Rosovitz M.J."/>
            <person name="Selengut J.D."/>
            <person name="Shrivastava S."/>
            <person name="Sullivan S.A."/>
            <person name="Tapia R."/>
            <person name="Thompson L.S."/>
            <person name="Watkins K.L."/>
            <person name="Yang Q."/>
            <person name="Yu C."/>
            <person name="Zafar N."/>
            <person name="Zhou L."/>
            <person name="Kuske C.R."/>
        </authorList>
    </citation>
    <scope>NUCLEOTIDE SEQUENCE [LARGE SCALE GENOMIC DNA]</scope>
    <source>
        <strain evidence="9 10">Ellin345</strain>
    </source>
</reference>
<evidence type="ECO:0000256" key="6">
    <source>
        <dbReference type="ARBA" id="ARBA00022989"/>
    </source>
</evidence>
<feature type="transmembrane region" description="Helical" evidence="8">
    <location>
        <begin position="96"/>
        <end position="117"/>
    </location>
</feature>
<evidence type="ECO:0000256" key="7">
    <source>
        <dbReference type="ARBA" id="ARBA00023136"/>
    </source>
</evidence>
<dbReference type="PANTHER" id="PTHR21716:SF53">
    <property type="entry name" value="PERMEASE PERM-RELATED"/>
    <property type="match status" value="1"/>
</dbReference>
<evidence type="ECO:0000256" key="4">
    <source>
        <dbReference type="ARBA" id="ARBA00022475"/>
    </source>
</evidence>
<dbReference type="OrthoDB" id="117535at2"/>
<feature type="transmembrane region" description="Helical" evidence="8">
    <location>
        <begin position="67"/>
        <end position="84"/>
    </location>
</feature>
<evidence type="ECO:0000313" key="9">
    <source>
        <dbReference type="EMBL" id="ABF39571.1"/>
    </source>
</evidence>
<evidence type="ECO:0000256" key="5">
    <source>
        <dbReference type="ARBA" id="ARBA00022692"/>
    </source>
</evidence>
<dbReference type="Pfam" id="PF01594">
    <property type="entry name" value="AI-2E_transport"/>
    <property type="match status" value="1"/>
</dbReference>
<keyword evidence="4" id="KW-1003">Cell membrane</keyword>
<feature type="transmembrane region" description="Helical" evidence="8">
    <location>
        <begin position="43"/>
        <end position="61"/>
    </location>
</feature>
<proteinExistence type="inferred from homology"/>
<keyword evidence="5 8" id="KW-0812">Transmembrane</keyword>
<comment type="subcellular location">
    <subcellularLocation>
        <location evidence="1">Cell membrane</location>
        <topology evidence="1">Multi-pass membrane protein</topology>
    </subcellularLocation>
</comment>
<evidence type="ECO:0008006" key="11">
    <source>
        <dbReference type="Google" id="ProtNLM"/>
    </source>
</evidence>
<feature type="transmembrane region" description="Helical" evidence="8">
    <location>
        <begin position="185"/>
        <end position="205"/>
    </location>
</feature>
<feature type="transmembrane region" description="Helical" evidence="8">
    <location>
        <begin position="247"/>
        <end position="264"/>
    </location>
</feature>
<keyword evidence="3" id="KW-0813">Transport</keyword>
<dbReference type="PANTHER" id="PTHR21716">
    <property type="entry name" value="TRANSMEMBRANE PROTEIN"/>
    <property type="match status" value="1"/>
</dbReference>
<protein>
    <recommendedName>
        <fullName evidence="11">Permease</fullName>
    </recommendedName>
</protein>
<keyword evidence="10" id="KW-1185">Reference proteome</keyword>
<dbReference type="Proteomes" id="UP000002432">
    <property type="component" value="Chromosome"/>
</dbReference>
<feature type="transmembrane region" description="Helical" evidence="8">
    <location>
        <begin position="340"/>
        <end position="371"/>
    </location>
</feature>
<evidence type="ECO:0000256" key="1">
    <source>
        <dbReference type="ARBA" id="ARBA00004651"/>
    </source>
</evidence>
<dbReference type="HOGENOM" id="CLU_031275_8_1_0"/>
<dbReference type="EnsemblBacteria" id="ABF39571">
    <property type="protein sequence ID" value="ABF39571"/>
    <property type="gene ID" value="Acid345_0566"/>
</dbReference>
<evidence type="ECO:0000256" key="3">
    <source>
        <dbReference type="ARBA" id="ARBA00022448"/>
    </source>
</evidence>
<dbReference type="InterPro" id="IPR002549">
    <property type="entry name" value="AI-2E-like"/>
</dbReference>
<evidence type="ECO:0000256" key="8">
    <source>
        <dbReference type="SAM" id="Phobius"/>
    </source>
</evidence>
<feature type="transmembrane region" description="Helical" evidence="8">
    <location>
        <begin position="304"/>
        <end position="320"/>
    </location>
</feature>
<dbReference type="GO" id="GO:0055085">
    <property type="term" value="P:transmembrane transport"/>
    <property type="evidence" value="ECO:0007669"/>
    <property type="project" value="TreeGrafter"/>
</dbReference>
<dbReference type="GO" id="GO:0005886">
    <property type="term" value="C:plasma membrane"/>
    <property type="evidence" value="ECO:0007669"/>
    <property type="project" value="UniProtKB-SubCell"/>
</dbReference>
<evidence type="ECO:0000256" key="2">
    <source>
        <dbReference type="ARBA" id="ARBA00009773"/>
    </source>
</evidence>
<keyword evidence="7 8" id="KW-0472">Membrane</keyword>
<keyword evidence="6 8" id="KW-1133">Transmembrane helix</keyword>
<name>Q1IU79_KORVE</name>
<evidence type="ECO:0000313" key="10">
    <source>
        <dbReference type="Proteomes" id="UP000002432"/>
    </source>
</evidence>
<sequence>MRTQLRAGILFPPCLPCSHLARNAICRIQTNGERVIDLLDRRAVRVLTTVLVFAAVLAFIYVAHKTLILFLFALLFAYLLEPVVSRLAGWMRNSRGLAILIVYVLLFVAVTIAGALIGPRIFSEGQKLGQQLPDLYDKVASGNIAFTLGSRHGWSAETSQRLKTLLVSHQDEIVSAISSAGTRTAAMLTNIGWIIIIPILGAFLLKDKRDLRLSLQNIVGEPRKREFFGQLITDVDAMLSQFVRAQLLLAIISGLVYTAALSVLQVPYAYILGAVGGLLEFVPLVGPAIAAVGIVGVCFGTPNFHHTLWVVVFLGVWRLLQDYVISPRLLGGKVELHPLLTIFGVLAGGEVAGVLGIYLSVPVMATIRILFIHWHRYRASAELASDTAPVLVEK</sequence>
<dbReference type="STRING" id="204669.Acid345_0566"/>
<dbReference type="eggNOG" id="COG0628">
    <property type="taxonomic scope" value="Bacteria"/>
</dbReference>